<name>A0ABN0QVC6_MYCUL</name>
<evidence type="ECO:0000313" key="1">
    <source>
        <dbReference type="EMBL" id="EUA88581.1"/>
    </source>
</evidence>
<protein>
    <submittedName>
        <fullName evidence="1">Uncharacterized protein</fullName>
    </submittedName>
</protein>
<keyword evidence="2" id="KW-1185">Reference proteome</keyword>
<comment type="caution">
    <text evidence="1">The sequence shown here is derived from an EMBL/GenBank/DDBJ whole genome shotgun (WGS) entry which is preliminary data.</text>
</comment>
<organism evidence="1 2">
    <name type="scientific">Mycobacterium ulcerans str. Harvey</name>
    <dbReference type="NCBI Taxonomy" id="1299332"/>
    <lineage>
        <taxon>Bacteria</taxon>
        <taxon>Bacillati</taxon>
        <taxon>Actinomycetota</taxon>
        <taxon>Actinomycetes</taxon>
        <taxon>Mycobacteriales</taxon>
        <taxon>Mycobacteriaceae</taxon>
        <taxon>Mycobacterium</taxon>
        <taxon>Mycobacterium ulcerans group</taxon>
    </lineage>
</organism>
<dbReference type="EMBL" id="JAOL01000139">
    <property type="protein sequence ID" value="EUA88581.1"/>
    <property type="molecule type" value="Genomic_DNA"/>
</dbReference>
<evidence type="ECO:0000313" key="2">
    <source>
        <dbReference type="Proteomes" id="UP000020681"/>
    </source>
</evidence>
<sequence length="37" mass="3535">MIDGGPAGVDALPRPVGGLVAVLLHAAKPATPAMAIS</sequence>
<dbReference type="Proteomes" id="UP000020681">
    <property type="component" value="Unassembled WGS sequence"/>
</dbReference>
<accession>A0ABN0QVC6</accession>
<proteinExistence type="predicted"/>
<reference evidence="1 2" key="1">
    <citation type="submission" date="2014-01" db="EMBL/GenBank/DDBJ databases">
        <authorList>
            <person name="Dobos K."/>
            <person name="Lenaerts A."/>
            <person name="Ordway D."/>
            <person name="DeGroote M.A."/>
            <person name="Parker T."/>
            <person name="Sizemore C."/>
            <person name="Tallon L.J."/>
            <person name="Sadzewicz L.K."/>
            <person name="Sengamalay N."/>
            <person name="Fraser C.M."/>
            <person name="Hine E."/>
            <person name="Shefchek K.A."/>
            <person name="Das S.P."/>
            <person name="Tettelin H."/>
        </authorList>
    </citation>
    <scope>NUCLEOTIDE SEQUENCE [LARGE SCALE GENOMIC DNA]</scope>
    <source>
        <strain evidence="1 2">Harvey</strain>
    </source>
</reference>
<gene>
    <name evidence="1" type="ORF">I551_5080</name>
</gene>